<dbReference type="KEGG" id="tuz:TUZN_1166"/>
<dbReference type="Proteomes" id="UP000008138">
    <property type="component" value="Chromosome"/>
</dbReference>
<protein>
    <submittedName>
        <fullName evidence="1">Uncharacterized protein</fullName>
    </submittedName>
</protein>
<evidence type="ECO:0000313" key="2">
    <source>
        <dbReference type="Proteomes" id="UP000008138"/>
    </source>
</evidence>
<dbReference type="HOGENOM" id="CLU_2597877_0_0_2"/>
<reference key="2">
    <citation type="submission" date="2011-03" db="EMBL/GenBank/DDBJ databases">
        <title>Complete genome sequence of the thermoacidophilic crenarchaeon Thermoproteus uzoniensis 768-20.</title>
        <authorList>
            <person name="Mardanov A.V."/>
            <person name="Gumerov V.M."/>
            <person name="Beletsky A.V."/>
            <person name="Prokofeva M.I."/>
            <person name="Bonch-Osmolovskaya E.A."/>
            <person name="Ravin N.V."/>
            <person name="Skryabin K.G."/>
        </authorList>
    </citation>
    <scope>NUCLEOTIDE SEQUENCE</scope>
    <source>
        <strain>768-20</strain>
    </source>
</reference>
<dbReference type="RefSeq" id="WP_013679981.1">
    <property type="nucleotide sequence ID" value="NC_015315.1"/>
</dbReference>
<dbReference type="GeneID" id="10360694"/>
<reference evidence="1 2" key="1">
    <citation type="journal article" date="2011" name="J. Bacteriol.">
        <title>Complete genome sequence of the thermoacidophilic crenarchaeon Thermoproteus uzoniensis 768-20.</title>
        <authorList>
            <person name="Mardanov A.V."/>
            <person name="Gumerov V.M."/>
            <person name="Beletsky A.V."/>
            <person name="Prokofeva M.I."/>
            <person name="Bonch-Osmolovskaya E.A."/>
            <person name="Ravin N.V."/>
            <person name="Skryabin K.G."/>
        </authorList>
    </citation>
    <scope>NUCLEOTIDE SEQUENCE [LARGE SCALE GENOMIC DNA]</scope>
    <source>
        <strain evidence="1 2">768-20</strain>
    </source>
</reference>
<sequence>MEDVNALLELVKAKAKEPLKYAKVIYDPKNKTYRLKLVLLKPMPFSTLKEIAAAAEAKGYQVSIYAPHARAIRLDLKK</sequence>
<gene>
    <name evidence="1" type="ordered locus">TUZN_1166</name>
</gene>
<dbReference type="AlphaFoldDB" id="F2L0G3"/>
<name>F2L0G3_THEU7</name>
<organism evidence="1 2">
    <name type="scientific">Thermoproteus uzoniensis (strain 768-20)</name>
    <dbReference type="NCBI Taxonomy" id="999630"/>
    <lineage>
        <taxon>Archaea</taxon>
        <taxon>Thermoproteota</taxon>
        <taxon>Thermoprotei</taxon>
        <taxon>Thermoproteales</taxon>
        <taxon>Thermoproteaceae</taxon>
        <taxon>Thermoproteus</taxon>
    </lineage>
</organism>
<dbReference type="OrthoDB" id="26021at2157"/>
<keyword evidence="2" id="KW-1185">Reference proteome</keyword>
<dbReference type="EMBL" id="CP002590">
    <property type="protein sequence ID" value="AEA12645.1"/>
    <property type="molecule type" value="Genomic_DNA"/>
</dbReference>
<accession>F2L0G3</accession>
<evidence type="ECO:0000313" key="1">
    <source>
        <dbReference type="EMBL" id="AEA12645.1"/>
    </source>
</evidence>
<dbReference type="STRING" id="999630.TUZN_1166"/>
<proteinExistence type="predicted"/>
<dbReference type="eggNOG" id="arCOG05562">
    <property type="taxonomic scope" value="Archaea"/>
</dbReference>